<keyword evidence="3" id="KW-0963">Cytoplasm</keyword>
<dbReference type="PANTHER" id="PTHR42891">
    <property type="entry name" value="D-GLYCERO-BETA-D-MANNO-HEPTOSE-1,7-BISPHOSPHATE 7-PHOSPHATASE"/>
    <property type="match status" value="1"/>
</dbReference>
<dbReference type="SUPFAM" id="SSF56784">
    <property type="entry name" value="HAD-like"/>
    <property type="match status" value="1"/>
</dbReference>
<evidence type="ECO:0000256" key="2">
    <source>
        <dbReference type="ARBA" id="ARBA00005628"/>
    </source>
</evidence>
<evidence type="ECO:0000313" key="8">
    <source>
        <dbReference type="EMBL" id="VAX15149.1"/>
    </source>
</evidence>
<dbReference type="InterPro" id="IPR036412">
    <property type="entry name" value="HAD-like_sf"/>
</dbReference>
<organism evidence="8">
    <name type="scientific">hydrothermal vent metagenome</name>
    <dbReference type="NCBI Taxonomy" id="652676"/>
    <lineage>
        <taxon>unclassified sequences</taxon>
        <taxon>metagenomes</taxon>
        <taxon>ecological metagenomes</taxon>
    </lineage>
</organism>
<dbReference type="AlphaFoldDB" id="A0A3B1BAB2"/>
<dbReference type="InterPro" id="IPR023214">
    <property type="entry name" value="HAD_sf"/>
</dbReference>
<keyword evidence="4" id="KW-0479">Metal-binding</keyword>
<evidence type="ECO:0000256" key="3">
    <source>
        <dbReference type="ARBA" id="ARBA00022490"/>
    </source>
</evidence>
<keyword evidence="6" id="KW-0119">Carbohydrate metabolism</keyword>
<reference evidence="8" key="1">
    <citation type="submission" date="2018-06" db="EMBL/GenBank/DDBJ databases">
        <authorList>
            <person name="Zhirakovskaya E."/>
        </authorList>
    </citation>
    <scope>NUCLEOTIDE SEQUENCE</scope>
</reference>
<evidence type="ECO:0000256" key="5">
    <source>
        <dbReference type="ARBA" id="ARBA00022801"/>
    </source>
</evidence>
<proteinExistence type="inferred from homology"/>
<dbReference type="InterPro" id="IPR006549">
    <property type="entry name" value="HAD-SF_hydro_IIIA"/>
</dbReference>
<dbReference type="PIRSF" id="PIRSF004682">
    <property type="entry name" value="GmhB"/>
    <property type="match status" value="1"/>
</dbReference>
<dbReference type="GO" id="GO:0005737">
    <property type="term" value="C:cytoplasm"/>
    <property type="evidence" value="ECO:0007669"/>
    <property type="project" value="UniProtKB-SubCell"/>
</dbReference>
<dbReference type="InterPro" id="IPR006543">
    <property type="entry name" value="Histidinol-phos"/>
</dbReference>
<dbReference type="GO" id="GO:0005975">
    <property type="term" value="P:carbohydrate metabolic process"/>
    <property type="evidence" value="ECO:0007669"/>
    <property type="project" value="InterPro"/>
</dbReference>
<dbReference type="PANTHER" id="PTHR42891:SF1">
    <property type="entry name" value="D-GLYCERO-BETA-D-MANNO-HEPTOSE-1,7-BISPHOSPHATE 7-PHOSPHATASE"/>
    <property type="match status" value="1"/>
</dbReference>
<evidence type="ECO:0000256" key="1">
    <source>
        <dbReference type="ARBA" id="ARBA00004496"/>
    </source>
</evidence>
<sequence length="177" mass="20187">MQKAIFLDRDGTIIEDVGYIKTTKEVVFFDNTFDALKILQKDYLFFIVTNQSGIAKYLLTIEEVNNVNNYIVEKLNRESIKTTEVFVCPHKKEDNCKCHKPKPYFLLEATKKYNIGLSNSYVIGDHPSDVYCAENAGANGIYILTGHGNKHLNEFVTRPINKNDILEAANYIKLNKG</sequence>
<evidence type="ECO:0000256" key="4">
    <source>
        <dbReference type="ARBA" id="ARBA00022723"/>
    </source>
</evidence>
<dbReference type="InterPro" id="IPR004446">
    <property type="entry name" value="Heptose_bisP_phosphatase"/>
</dbReference>
<dbReference type="CDD" id="cd07503">
    <property type="entry name" value="HAD_HisB-N"/>
    <property type="match status" value="1"/>
</dbReference>
<evidence type="ECO:0000256" key="6">
    <source>
        <dbReference type="ARBA" id="ARBA00023277"/>
    </source>
</evidence>
<evidence type="ECO:0000256" key="7">
    <source>
        <dbReference type="ARBA" id="ARBA00031828"/>
    </source>
</evidence>
<dbReference type="EMBL" id="UOGD01000007">
    <property type="protein sequence ID" value="VAX15149.1"/>
    <property type="molecule type" value="Genomic_DNA"/>
</dbReference>
<name>A0A3B1BAB2_9ZZZZ</name>
<dbReference type="NCBIfam" id="TIGR01662">
    <property type="entry name" value="HAD-SF-IIIA"/>
    <property type="match status" value="1"/>
</dbReference>
<protein>
    <recommendedName>
        <fullName evidence="7">D,D-heptose 1,7-bisphosphate phosphatase</fullName>
    </recommendedName>
</protein>
<dbReference type="NCBIfam" id="TIGR01656">
    <property type="entry name" value="Histidinol-ppas"/>
    <property type="match status" value="1"/>
</dbReference>
<dbReference type="Pfam" id="PF13242">
    <property type="entry name" value="Hydrolase_like"/>
    <property type="match status" value="1"/>
</dbReference>
<comment type="subcellular location">
    <subcellularLocation>
        <location evidence="1">Cytoplasm</location>
    </subcellularLocation>
</comment>
<gene>
    <name evidence="8" type="ORF">MNBD_IGNAVI01-801</name>
</gene>
<comment type="similarity">
    <text evidence="2">Belongs to the GmhB family.</text>
</comment>
<dbReference type="GO" id="GO:0016791">
    <property type="term" value="F:phosphatase activity"/>
    <property type="evidence" value="ECO:0007669"/>
    <property type="project" value="InterPro"/>
</dbReference>
<keyword evidence="5 8" id="KW-0378">Hydrolase</keyword>
<dbReference type="Gene3D" id="3.40.50.1000">
    <property type="entry name" value="HAD superfamily/HAD-like"/>
    <property type="match status" value="1"/>
</dbReference>
<dbReference type="GO" id="GO:0046872">
    <property type="term" value="F:metal ion binding"/>
    <property type="evidence" value="ECO:0007669"/>
    <property type="project" value="UniProtKB-KW"/>
</dbReference>
<accession>A0A3B1BAB2</accession>